<keyword evidence="3" id="KW-0813">Transport</keyword>
<accession>A0ABD3BE96</accession>
<evidence type="ECO:0008006" key="12">
    <source>
        <dbReference type="Google" id="ProtNLM"/>
    </source>
</evidence>
<dbReference type="Pfam" id="PF11744">
    <property type="entry name" value="ALMT"/>
    <property type="match status" value="1"/>
</dbReference>
<evidence type="ECO:0000256" key="6">
    <source>
        <dbReference type="ARBA" id="ARBA00023065"/>
    </source>
</evidence>
<evidence type="ECO:0000256" key="7">
    <source>
        <dbReference type="ARBA" id="ARBA00023136"/>
    </source>
</evidence>
<gene>
    <name evidence="10" type="ORF">CASFOL_041387</name>
</gene>
<evidence type="ECO:0000256" key="2">
    <source>
        <dbReference type="ARBA" id="ARBA00007079"/>
    </source>
</evidence>
<reference evidence="11" key="1">
    <citation type="journal article" date="2024" name="IScience">
        <title>Strigolactones Initiate the Formation of Haustorium-like Structures in Castilleja.</title>
        <authorList>
            <person name="Buerger M."/>
            <person name="Peterson D."/>
            <person name="Chory J."/>
        </authorList>
    </citation>
    <scope>NUCLEOTIDE SEQUENCE [LARGE SCALE GENOMIC DNA]</scope>
</reference>
<evidence type="ECO:0000256" key="1">
    <source>
        <dbReference type="ARBA" id="ARBA00004141"/>
    </source>
</evidence>
<dbReference type="GO" id="GO:0034220">
    <property type="term" value="P:monoatomic ion transmembrane transport"/>
    <property type="evidence" value="ECO:0007669"/>
    <property type="project" value="UniProtKB-KW"/>
</dbReference>
<dbReference type="Proteomes" id="UP001632038">
    <property type="component" value="Unassembled WGS sequence"/>
</dbReference>
<dbReference type="PANTHER" id="PTHR31086">
    <property type="entry name" value="ALUMINUM-ACTIVATED MALATE TRANSPORTER 10"/>
    <property type="match status" value="1"/>
</dbReference>
<keyword evidence="7 9" id="KW-0472">Membrane</keyword>
<comment type="similarity">
    <text evidence="2">Belongs to the aromatic acid exporter (TC 2.A.85) family.</text>
</comment>
<comment type="caution">
    <text evidence="10">The sequence shown here is derived from an EMBL/GenBank/DDBJ whole genome shotgun (WGS) entry which is preliminary data.</text>
</comment>
<keyword evidence="6" id="KW-0406">Ion transport</keyword>
<evidence type="ECO:0000256" key="8">
    <source>
        <dbReference type="ARBA" id="ARBA00023303"/>
    </source>
</evidence>
<keyword evidence="4 9" id="KW-0812">Transmembrane</keyword>
<evidence type="ECO:0000256" key="5">
    <source>
        <dbReference type="ARBA" id="ARBA00022989"/>
    </source>
</evidence>
<evidence type="ECO:0000313" key="10">
    <source>
        <dbReference type="EMBL" id="KAL3615726.1"/>
    </source>
</evidence>
<evidence type="ECO:0000256" key="9">
    <source>
        <dbReference type="SAM" id="Phobius"/>
    </source>
</evidence>
<keyword evidence="11" id="KW-1185">Reference proteome</keyword>
<feature type="transmembrane region" description="Helical" evidence="9">
    <location>
        <begin position="127"/>
        <end position="146"/>
    </location>
</feature>
<keyword evidence="5 9" id="KW-1133">Transmembrane helix</keyword>
<keyword evidence="8" id="KW-0407">Ion channel</keyword>
<evidence type="ECO:0000313" key="11">
    <source>
        <dbReference type="Proteomes" id="UP001632038"/>
    </source>
</evidence>
<feature type="transmembrane region" description="Helical" evidence="9">
    <location>
        <begin position="98"/>
        <end position="115"/>
    </location>
</feature>
<dbReference type="EMBL" id="JAVIJP010000100">
    <property type="protein sequence ID" value="KAL3615726.1"/>
    <property type="molecule type" value="Genomic_DNA"/>
</dbReference>
<evidence type="ECO:0000256" key="4">
    <source>
        <dbReference type="ARBA" id="ARBA00022692"/>
    </source>
</evidence>
<evidence type="ECO:0000256" key="3">
    <source>
        <dbReference type="ARBA" id="ARBA00022448"/>
    </source>
</evidence>
<dbReference type="AlphaFoldDB" id="A0ABD3BE96"/>
<sequence>MAQASELCEGSEWRINIKERILKVLAPAESASQTRVCEALHGFVMGFLSNLLGFFKEGWQLGKSEPKKLIHGFKEGLALSLVSLFYYMRPLYEGVGGNAMWAVMTVIAVFEYTVGETLIKCMNQATGTILAVALSICVYWIASQFRGNFEPIILQGSICVIYAATTFSRFVPSMKAHFEYVAIVFILTFTLFSLSGYREELFGMTLHRLSTIAIGTSICILTSLLFCPVWAGNELRDLIKSNIQELARSLDESIAAYFKRDGSKSETSKNILPGYKSLLDSRAIEESLASFAKWEPAHGGFKFRHPWTEYLEVGASLRSCAYCIEALNCTIDSNNTQAHQGLEEKEFSKFCVKLSSDSSTVLKELVVILETMTKSHKIELNVLEMCNTVEQVQNSLKIYFKKPMADDNNDKEETKTSSIIMEIIPLVTLSSLLIEIAGITEKMAKTVNGFAHN</sequence>
<dbReference type="InterPro" id="IPR020966">
    <property type="entry name" value="ALMT"/>
</dbReference>
<feature type="transmembrane region" description="Helical" evidence="9">
    <location>
        <begin position="178"/>
        <end position="197"/>
    </location>
</feature>
<dbReference type="GO" id="GO:0016020">
    <property type="term" value="C:membrane"/>
    <property type="evidence" value="ECO:0007669"/>
    <property type="project" value="UniProtKB-SubCell"/>
</dbReference>
<proteinExistence type="inferred from homology"/>
<organism evidence="10 11">
    <name type="scientific">Castilleja foliolosa</name>
    <dbReference type="NCBI Taxonomy" id="1961234"/>
    <lineage>
        <taxon>Eukaryota</taxon>
        <taxon>Viridiplantae</taxon>
        <taxon>Streptophyta</taxon>
        <taxon>Embryophyta</taxon>
        <taxon>Tracheophyta</taxon>
        <taxon>Spermatophyta</taxon>
        <taxon>Magnoliopsida</taxon>
        <taxon>eudicotyledons</taxon>
        <taxon>Gunneridae</taxon>
        <taxon>Pentapetalae</taxon>
        <taxon>asterids</taxon>
        <taxon>lamiids</taxon>
        <taxon>Lamiales</taxon>
        <taxon>Orobanchaceae</taxon>
        <taxon>Pedicularideae</taxon>
        <taxon>Castillejinae</taxon>
        <taxon>Castilleja</taxon>
    </lineage>
</organism>
<comment type="subcellular location">
    <subcellularLocation>
        <location evidence="1">Membrane</location>
        <topology evidence="1">Multi-pass membrane protein</topology>
    </subcellularLocation>
</comment>
<name>A0ABD3BE96_9LAMI</name>
<protein>
    <recommendedName>
        <fullName evidence="12">Aluminum-activated malate transporter</fullName>
    </recommendedName>
</protein>
<feature type="transmembrane region" description="Helical" evidence="9">
    <location>
        <begin position="152"/>
        <end position="171"/>
    </location>
</feature>
<feature type="transmembrane region" description="Helical" evidence="9">
    <location>
        <begin position="209"/>
        <end position="231"/>
    </location>
</feature>